<organism evidence="4 5">
    <name type="scientific">Truncatella angustata</name>
    <dbReference type="NCBI Taxonomy" id="152316"/>
    <lineage>
        <taxon>Eukaryota</taxon>
        <taxon>Fungi</taxon>
        <taxon>Dikarya</taxon>
        <taxon>Ascomycota</taxon>
        <taxon>Pezizomycotina</taxon>
        <taxon>Sordariomycetes</taxon>
        <taxon>Xylariomycetidae</taxon>
        <taxon>Amphisphaeriales</taxon>
        <taxon>Sporocadaceae</taxon>
        <taxon>Truncatella</taxon>
    </lineage>
</organism>
<keyword evidence="2" id="KW-0560">Oxidoreductase</keyword>
<evidence type="ECO:0000313" key="4">
    <source>
        <dbReference type="EMBL" id="KAH6651633.1"/>
    </source>
</evidence>
<dbReference type="InterPro" id="IPR002347">
    <property type="entry name" value="SDR_fam"/>
</dbReference>
<sequence>MSSFGAKTNCEDVVHAFSSKVEGRTFLITGTSAKGLGAAAAIALAKAHPTQLILVGRTKSKVDPVIEDIVSTDPKVKVTFVQCELSDFDSVRKAAKEILDNKDISKIDVVLNNAGIMGVKEYTKDKQGYELQLSSNHLGHFLLTNLLLPKILAAGSGSRIVNVTSRGHRISPFRFNDYNFSDGKEYDPWSGYGQSKTANILFSVELARRLADKGIRAYAVHPGAILGTGLTANLSFEVFSDVPEIAKRNNGWESFSPLDVSTFKSLSQGSSSLVAACLDPSFDAKSGGYVKHCQIDKALDYATDPENAKKLWSLSEELVGQKFEF</sequence>
<keyword evidence="5" id="KW-1185">Reference proteome</keyword>
<reference evidence="4" key="1">
    <citation type="journal article" date="2021" name="Nat. Commun.">
        <title>Genetic determinants of endophytism in the Arabidopsis root mycobiome.</title>
        <authorList>
            <person name="Mesny F."/>
            <person name="Miyauchi S."/>
            <person name="Thiergart T."/>
            <person name="Pickel B."/>
            <person name="Atanasova L."/>
            <person name="Karlsson M."/>
            <person name="Huettel B."/>
            <person name="Barry K.W."/>
            <person name="Haridas S."/>
            <person name="Chen C."/>
            <person name="Bauer D."/>
            <person name="Andreopoulos W."/>
            <person name="Pangilinan J."/>
            <person name="LaButti K."/>
            <person name="Riley R."/>
            <person name="Lipzen A."/>
            <person name="Clum A."/>
            <person name="Drula E."/>
            <person name="Henrissat B."/>
            <person name="Kohler A."/>
            <person name="Grigoriev I.V."/>
            <person name="Martin F.M."/>
            <person name="Hacquard S."/>
        </authorList>
    </citation>
    <scope>NUCLEOTIDE SEQUENCE</scope>
    <source>
        <strain evidence="4">MPI-SDFR-AT-0073</strain>
    </source>
</reference>
<dbReference type="EMBL" id="JAGPXC010000006">
    <property type="protein sequence ID" value="KAH6651633.1"/>
    <property type="molecule type" value="Genomic_DNA"/>
</dbReference>
<dbReference type="PRINTS" id="PR00081">
    <property type="entry name" value="GDHRDH"/>
</dbReference>
<dbReference type="Gene3D" id="3.40.50.720">
    <property type="entry name" value="NAD(P)-binding Rossmann-like Domain"/>
    <property type="match status" value="1"/>
</dbReference>
<dbReference type="PRINTS" id="PR00080">
    <property type="entry name" value="SDRFAMILY"/>
</dbReference>
<name>A0A9P8ZW60_9PEZI</name>
<dbReference type="GeneID" id="70129222"/>
<dbReference type="RefSeq" id="XP_045955911.1">
    <property type="nucleotide sequence ID" value="XM_046100330.1"/>
</dbReference>
<accession>A0A9P8ZW60</accession>
<dbReference type="InterPro" id="IPR036291">
    <property type="entry name" value="NAD(P)-bd_dom_sf"/>
</dbReference>
<comment type="similarity">
    <text evidence="1 3">Belongs to the short-chain dehydrogenases/reductases (SDR) family.</text>
</comment>
<comment type="caution">
    <text evidence="4">The sequence shown here is derived from an EMBL/GenBank/DDBJ whole genome shotgun (WGS) entry which is preliminary data.</text>
</comment>
<dbReference type="SUPFAM" id="SSF51735">
    <property type="entry name" value="NAD(P)-binding Rossmann-fold domains"/>
    <property type="match status" value="1"/>
</dbReference>
<dbReference type="Pfam" id="PF00106">
    <property type="entry name" value="adh_short"/>
    <property type="match status" value="1"/>
</dbReference>
<evidence type="ECO:0000256" key="3">
    <source>
        <dbReference type="RuleBase" id="RU000363"/>
    </source>
</evidence>
<dbReference type="GO" id="GO:0016491">
    <property type="term" value="F:oxidoreductase activity"/>
    <property type="evidence" value="ECO:0007669"/>
    <property type="project" value="UniProtKB-KW"/>
</dbReference>
<dbReference type="AlphaFoldDB" id="A0A9P8ZW60"/>
<gene>
    <name evidence="4" type="ORF">BKA67DRAFT_537497</name>
</gene>
<evidence type="ECO:0000256" key="2">
    <source>
        <dbReference type="ARBA" id="ARBA00023002"/>
    </source>
</evidence>
<dbReference type="OrthoDB" id="191139at2759"/>
<proteinExistence type="inferred from homology"/>
<evidence type="ECO:0000256" key="1">
    <source>
        <dbReference type="ARBA" id="ARBA00006484"/>
    </source>
</evidence>
<dbReference type="PANTHER" id="PTHR24320:SF283">
    <property type="entry name" value="RETINOL DEHYDROGENASE 11"/>
    <property type="match status" value="1"/>
</dbReference>
<evidence type="ECO:0000313" key="5">
    <source>
        <dbReference type="Proteomes" id="UP000758603"/>
    </source>
</evidence>
<dbReference type="Proteomes" id="UP000758603">
    <property type="component" value="Unassembled WGS sequence"/>
</dbReference>
<protein>
    <submittedName>
        <fullName evidence="4">Retinol dehydrogenase 13</fullName>
    </submittedName>
</protein>
<dbReference type="PANTHER" id="PTHR24320">
    <property type="entry name" value="RETINOL DEHYDROGENASE"/>
    <property type="match status" value="1"/>
</dbReference>